<reference evidence="2 3" key="1">
    <citation type="journal article" date="2018" name="PLoS ONE">
        <title>The draft genome of Kipferlia bialata reveals reductive genome evolution in fornicate parasites.</title>
        <authorList>
            <person name="Tanifuji G."/>
            <person name="Takabayashi S."/>
            <person name="Kume K."/>
            <person name="Takagi M."/>
            <person name="Nakayama T."/>
            <person name="Kamikawa R."/>
            <person name="Inagaki Y."/>
            <person name="Hashimoto T."/>
        </authorList>
    </citation>
    <scope>NUCLEOTIDE SEQUENCE [LARGE SCALE GENOMIC DNA]</scope>
    <source>
        <strain evidence="2">NY0173</strain>
    </source>
</reference>
<organism evidence="2 3">
    <name type="scientific">Kipferlia bialata</name>
    <dbReference type="NCBI Taxonomy" id="797122"/>
    <lineage>
        <taxon>Eukaryota</taxon>
        <taxon>Metamonada</taxon>
        <taxon>Carpediemonas-like organisms</taxon>
        <taxon>Kipferlia</taxon>
    </lineage>
</organism>
<evidence type="ECO:0000313" key="2">
    <source>
        <dbReference type="EMBL" id="GIQ81314.1"/>
    </source>
</evidence>
<gene>
    <name evidence="2" type="ORF">KIPB_002256</name>
</gene>
<sequence length="514" mass="54396">TQGDLSLSALHRPHTHEVCAVAVSPRQFIRPRGRIGIKKGKIQTDKDDLVRLVLSGGVSGEVLIQSFADCVSLPIKPDVRTLDRPLHQHHSCSPGRSPIGNDLVPTPRCLAVVDTEGVSVWGVPDPSNAPRVQRKGDPARDEEEPIQAPQKILGISDVPARSVVCLALSPTSEYLLLSTPTASRLVRFHWGEDGFQHCSVVDIELPPVTYAVFTASSPLGGEAEGESVSVSVADDTYNPGMLVCGTASGDVFGLALGALPLLSLLFRASVNDGQGSDSASEAILGDGMCNVRHVDAMEMGDGTYTLAVTSSSVTSPVSVYTLSAPSAAAEGESEGEEEEEDMACGMLVCKRLPVPVPCLPDYIGTFTPSTLSHTVVVSETRAMSFAMDGLICILDLATCTWTPSTTTSDPALVARRHGVLAVHRPIQGQGHTHGCPSVIGATSTGVVSVRVVRQKKSKTKARGVTQCDTKFIRDMRGVTAWVGPIEQSECIHVLTPSAQAMAALPPAYTRKWGK</sequence>
<protein>
    <submittedName>
        <fullName evidence="2">Uncharacterized protein</fullName>
    </submittedName>
</protein>
<keyword evidence="3" id="KW-1185">Reference proteome</keyword>
<evidence type="ECO:0000313" key="3">
    <source>
        <dbReference type="Proteomes" id="UP000265618"/>
    </source>
</evidence>
<name>A0A9K3GET7_9EUKA</name>
<feature type="non-terminal residue" evidence="2">
    <location>
        <position position="514"/>
    </location>
</feature>
<dbReference type="EMBL" id="BDIP01000360">
    <property type="protein sequence ID" value="GIQ81314.1"/>
    <property type="molecule type" value="Genomic_DNA"/>
</dbReference>
<dbReference type="AlphaFoldDB" id="A0A9K3GET7"/>
<feature type="region of interest" description="Disordered" evidence="1">
    <location>
        <begin position="123"/>
        <end position="148"/>
    </location>
</feature>
<accession>A0A9K3GET7</accession>
<comment type="caution">
    <text evidence="2">The sequence shown here is derived from an EMBL/GenBank/DDBJ whole genome shotgun (WGS) entry which is preliminary data.</text>
</comment>
<dbReference type="Proteomes" id="UP000265618">
    <property type="component" value="Unassembled WGS sequence"/>
</dbReference>
<proteinExistence type="predicted"/>
<evidence type="ECO:0000256" key="1">
    <source>
        <dbReference type="SAM" id="MobiDB-lite"/>
    </source>
</evidence>